<comment type="subcellular location">
    <subcellularLocation>
        <location evidence="1">Nucleus</location>
    </subcellularLocation>
</comment>
<comment type="caution">
    <text evidence="10">The sequence shown here is derived from an EMBL/GenBank/DDBJ whole genome shotgun (WGS) entry which is preliminary data.</text>
</comment>
<dbReference type="Pfam" id="PF03178">
    <property type="entry name" value="CPSF_A"/>
    <property type="match status" value="1"/>
</dbReference>
<gene>
    <name evidence="10" type="ORF">NA57DRAFT_51187</name>
</gene>
<keyword evidence="11" id="KW-1185">Reference proteome</keyword>
<protein>
    <submittedName>
        <fullName evidence="10">Pre-mRNA-splicing factor rse1</fullName>
    </submittedName>
</protein>
<accession>A0A9P4IS25</accession>
<dbReference type="OrthoDB" id="436637at2759"/>
<dbReference type="SUPFAM" id="SSF50978">
    <property type="entry name" value="WD40 repeat-like"/>
    <property type="match status" value="1"/>
</dbReference>
<dbReference type="PANTHER" id="PTHR10644">
    <property type="entry name" value="DNA REPAIR/RNA PROCESSING CPSF FAMILY"/>
    <property type="match status" value="1"/>
</dbReference>
<evidence type="ECO:0000256" key="3">
    <source>
        <dbReference type="ARBA" id="ARBA00022728"/>
    </source>
</evidence>
<name>A0A9P4IS25_9PEZI</name>
<evidence type="ECO:0000313" key="11">
    <source>
        <dbReference type="Proteomes" id="UP000799772"/>
    </source>
</evidence>
<dbReference type="GO" id="GO:0003676">
    <property type="term" value="F:nucleic acid binding"/>
    <property type="evidence" value="ECO:0007669"/>
    <property type="project" value="InterPro"/>
</dbReference>
<evidence type="ECO:0000256" key="1">
    <source>
        <dbReference type="ARBA" id="ARBA00004123"/>
    </source>
</evidence>
<evidence type="ECO:0000259" key="9">
    <source>
        <dbReference type="Pfam" id="PF23726"/>
    </source>
</evidence>
<keyword evidence="5" id="KW-0539">Nucleus</keyword>
<dbReference type="InterPro" id="IPR015943">
    <property type="entry name" value="WD40/YVTN_repeat-like_dom_sf"/>
</dbReference>
<dbReference type="EMBL" id="ML978121">
    <property type="protein sequence ID" value="KAF2104355.1"/>
    <property type="molecule type" value="Genomic_DNA"/>
</dbReference>
<dbReference type="InterPro" id="IPR018846">
    <property type="entry name" value="Beta-prop_RSE1/DDB1/CPSF1_1st"/>
</dbReference>
<feature type="domain" description="RSE1/DDB1/CPSF1 C-terminal" evidence="7">
    <location>
        <begin position="865"/>
        <end position="1188"/>
    </location>
</feature>
<dbReference type="Gene3D" id="1.10.150.910">
    <property type="match status" value="1"/>
</dbReference>
<dbReference type="GO" id="GO:0008380">
    <property type="term" value="P:RNA splicing"/>
    <property type="evidence" value="ECO:0007669"/>
    <property type="project" value="UniProtKB-KW"/>
</dbReference>
<organism evidence="10 11">
    <name type="scientific">Rhizodiscina lignyota</name>
    <dbReference type="NCBI Taxonomy" id="1504668"/>
    <lineage>
        <taxon>Eukaryota</taxon>
        <taxon>Fungi</taxon>
        <taxon>Dikarya</taxon>
        <taxon>Ascomycota</taxon>
        <taxon>Pezizomycotina</taxon>
        <taxon>Dothideomycetes</taxon>
        <taxon>Pleosporomycetidae</taxon>
        <taxon>Aulographales</taxon>
        <taxon>Rhizodiscinaceae</taxon>
        <taxon>Rhizodiscina</taxon>
    </lineage>
</organism>
<dbReference type="AlphaFoldDB" id="A0A9P4IS25"/>
<dbReference type="InterPro" id="IPR050358">
    <property type="entry name" value="RSE1/DDB1/CFT1"/>
</dbReference>
<sequence>MATTSSMFMYSLTIKPPTAITQAVQGQFSGTKEQQLITACGSYLTLYRPGSTLGSFNPALSRNVFGIIRTLSAFRLSGTAKDIDFLIVGSDSGRITILEYKPEKNTFKRVHLETFGKSGIRRVVPGQYLATDPKGRACMMASVEKNKIVYVLNRNAQAELTISSPLEAHKPQTLVFALVGLDVGYENPIFAALEVDYSESEQDPTGQAYLEVEKQLVYYELDLGLNHVVRKWTDVVDRTANMLLQVPGGSDGPSGVLVCGEESITYRHSNQDPLRVDIPRRQGATEDPGRKRYIVAGLMHKMRDDFFFLVQTEDGDLFKVKLQMVKDENEKSTGEIRCLTIKYFETVPVATSIVILRSGFLFVATETGKQLFYAFEDLSEGPEDTYTSDDFPVDPREPHEPVYFRPGPRGNIFHSSTIDSMNPVTDCKVANLLHEDAPQIYTISGTGARSNFNMLKHGLGVDEFAESALPGVAQAVWTTKKARSDPYDSYIILTISNNQTFVLSLGANIEEVTDTGFLTSVPTLAVQLLGDDALLQVHPRGIRHILPDGKVNEWGAPQHRTIVAATTNEHQVAIALSSGEVVYFEVDNEGNLAEYQERREMAATVTCLSLGEVPPGRIRSEFLAVGCADSTVRIFSVDPENCLEDKSVQALTAVPSALHIMPMADTSSGGQTLFLHIGLHSGVYLRVMIDEVTGDLSDTRTRFLGPQPVKLSQVSANGQPAILALSSQPWLGYAERETHVFKLTPLNYRQLEWGWNLRMSAIPEGIVAITGDSLRILTVESLTSNLLHESIPLTYTPRHFVKHPHLPLFYVIEADNNTMAQDTRTKLLSGPNVVNGDANVLPPETFGYPRGKGHWASCVEVVDPFIQITDPTTETKAPLFTEHFEPNEAAISVGTVTFASKDEEAFLVVGTGVQMTASPPSDKGGYIHLFRFVDEGRKLEWMHKSKTEAPPRVLQAFQGRLLVGMGRDLRIYDFGVKQLLRKTQAMNVVPNLIVGLATQGFRIVCADIQESVMYCVYKYQENSIVKFCDDSIARWNTCSPVMVDYDTAAAGDKFGNIWFVRCPKAVSDLVDEEGSTHLAMQREYLQGTEHRVELMVHFCVHDIPTSVHKTSLVPGGRDVVLWSGLQGTLGILVPFVSREDVELFQQLQSEMRKNEAEPPLAGRDHLAYRSYYAAEKGCIDGDLCERFVMLPREKKEAIAVELDNRSVREIERKIADFRTRAAF</sequence>
<keyword evidence="4" id="KW-0508">mRNA splicing</keyword>
<dbReference type="FunFam" id="2.130.10.10:FF:001143">
    <property type="entry name" value="Pre-mRNA-splicing factor rse-1, putative"/>
    <property type="match status" value="1"/>
</dbReference>
<dbReference type="Proteomes" id="UP000799772">
    <property type="component" value="Unassembled WGS sequence"/>
</dbReference>
<dbReference type="InterPro" id="IPR058543">
    <property type="entry name" value="Beta-prop_RSE1/DDB1/CPSF1_2nd"/>
</dbReference>
<feature type="domain" description="RSE1/DDB1/CPSF1 first beta-propeller" evidence="8">
    <location>
        <begin position="19"/>
        <end position="379"/>
    </location>
</feature>
<keyword evidence="3" id="KW-0747">Spliceosome</keyword>
<comment type="similarity">
    <text evidence="6">Belongs to the RSE1 family.</text>
</comment>
<evidence type="ECO:0000259" key="8">
    <source>
        <dbReference type="Pfam" id="PF10433"/>
    </source>
</evidence>
<evidence type="ECO:0000256" key="6">
    <source>
        <dbReference type="ARBA" id="ARBA00038266"/>
    </source>
</evidence>
<evidence type="ECO:0000259" key="7">
    <source>
        <dbReference type="Pfam" id="PF03178"/>
    </source>
</evidence>
<dbReference type="GO" id="GO:0005681">
    <property type="term" value="C:spliceosomal complex"/>
    <property type="evidence" value="ECO:0007669"/>
    <property type="project" value="UniProtKB-KW"/>
</dbReference>
<dbReference type="Gene3D" id="2.130.10.10">
    <property type="entry name" value="YVTN repeat-like/Quinoprotein amine dehydrogenase"/>
    <property type="match status" value="3"/>
</dbReference>
<evidence type="ECO:0000256" key="2">
    <source>
        <dbReference type="ARBA" id="ARBA00022664"/>
    </source>
</evidence>
<dbReference type="GO" id="GO:0006397">
    <property type="term" value="P:mRNA processing"/>
    <property type="evidence" value="ECO:0007669"/>
    <property type="project" value="UniProtKB-KW"/>
</dbReference>
<reference evidence="10" key="1">
    <citation type="journal article" date="2020" name="Stud. Mycol.">
        <title>101 Dothideomycetes genomes: a test case for predicting lifestyles and emergence of pathogens.</title>
        <authorList>
            <person name="Haridas S."/>
            <person name="Albert R."/>
            <person name="Binder M."/>
            <person name="Bloem J."/>
            <person name="Labutti K."/>
            <person name="Salamov A."/>
            <person name="Andreopoulos B."/>
            <person name="Baker S."/>
            <person name="Barry K."/>
            <person name="Bills G."/>
            <person name="Bluhm B."/>
            <person name="Cannon C."/>
            <person name="Castanera R."/>
            <person name="Culley D."/>
            <person name="Daum C."/>
            <person name="Ezra D."/>
            <person name="Gonzalez J."/>
            <person name="Henrissat B."/>
            <person name="Kuo A."/>
            <person name="Liang C."/>
            <person name="Lipzen A."/>
            <person name="Lutzoni F."/>
            <person name="Magnuson J."/>
            <person name="Mondo S."/>
            <person name="Nolan M."/>
            <person name="Ohm R."/>
            <person name="Pangilinan J."/>
            <person name="Park H.-J."/>
            <person name="Ramirez L."/>
            <person name="Alfaro M."/>
            <person name="Sun H."/>
            <person name="Tritt A."/>
            <person name="Yoshinaga Y."/>
            <person name="Zwiers L.-H."/>
            <person name="Turgeon B."/>
            <person name="Goodwin S."/>
            <person name="Spatafora J."/>
            <person name="Crous P."/>
            <person name="Grigoriev I."/>
        </authorList>
    </citation>
    <scope>NUCLEOTIDE SEQUENCE</scope>
    <source>
        <strain evidence="10">CBS 133067</strain>
    </source>
</reference>
<proteinExistence type="inferred from homology"/>
<feature type="domain" description="RSE1/DDB1/CPSF1 second beta-propeller" evidence="9">
    <location>
        <begin position="463"/>
        <end position="779"/>
    </location>
</feature>
<evidence type="ECO:0000313" key="10">
    <source>
        <dbReference type="EMBL" id="KAF2104355.1"/>
    </source>
</evidence>
<dbReference type="Pfam" id="PF10433">
    <property type="entry name" value="Beta-prop_RSE1_1st"/>
    <property type="match status" value="1"/>
</dbReference>
<evidence type="ECO:0000256" key="4">
    <source>
        <dbReference type="ARBA" id="ARBA00023187"/>
    </source>
</evidence>
<dbReference type="Pfam" id="PF23726">
    <property type="entry name" value="Beta-prop_RSE1_2nd"/>
    <property type="match status" value="1"/>
</dbReference>
<dbReference type="InterPro" id="IPR036322">
    <property type="entry name" value="WD40_repeat_dom_sf"/>
</dbReference>
<dbReference type="FunFam" id="2.130.10.10:FF:000031">
    <property type="entry name" value="Splicing factor 3b subunit 3"/>
    <property type="match status" value="1"/>
</dbReference>
<dbReference type="InterPro" id="IPR004871">
    <property type="entry name" value="RSE1/DDB1/CPSF1_C"/>
</dbReference>
<keyword evidence="2" id="KW-0507">mRNA processing</keyword>
<evidence type="ECO:0000256" key="5">
    <source>
        <dbReference type="ARBA" id="ARBA00023242"/>
    </source>
</evidence>